<keyword evidence="12" id="KW-1185">Reference proteome</keyword>
<evidence type="ECO:0000256" key="2">
    <source>
        <dbReference type="ARBA" id="ARBA00006683"/>
    </source>
</evidence>
<evidence type="ECO:0000256" key="4">
    <source>
        <dbReference type="ARBA" id="ARBA00022692"/>
    </source>
</evidence>
<keyword evidence="5" id="KW-0547">Nucleotide-binding</keyword>
<dbReference type="InterPro" id="IPR033756">
    <property type="entry name" value="YlxH/NBP35"/>
</dbReference>
<evidence type="ECO:0000313" key="12">
    <source>
        <dbReference type="Proteomes" id="UP000238217"/>
    </source>
</evidence>
<dbReference type="InterPro" id="IPR050445">
    <property type="entry name" value="Bact_polysacc_biosynth/exp"/>
</dbReference>
<dbReference type="GO" id="GO:0005886">
    <property type="term" value="C:plasma membrane"/>
    <property type="evidence" value="ECO:0007669"/>
    <property type="project" value="UniProtKB-SubCell"/>
</dbReference>
<evidence type="ECO:0000256" key="5">
    <source>
        <dbReference type="ARBA" id="ARBA00022741"/>
    </source>
</evidence>
<proteinExistence type="inferred from homology"/>
<evidence type="ECO:0000259" key="10">
    <source>
        <dbReference type="Pfam" id="PF02706"/>
    </source>
</evidence>
<evidence type="ECO:0000256" key="6">
    <source>
        <dbReference type="ARBA" id="ARBA00022840"/>
    </source>
</evidence>
<name>A0A2T0YQH3_9MICC</name>
<keyword evidence="3" id="KW-1003">Cell membrane</keyword>
<evidence type="ECO:0000313" key="11">
    <source>
        <dbReference type="EMBL" id="PRZ17651.1"/>
    </source>
</evidence>
<comment type="caution">
    <text evidence="11">The sequence shown here is derived from an EMBL/GenBank/DDBJ whole genome shotgun (WGS) entry which is preliminary data.</text>
</comment>
<dbReference type="EMBL" id="PVTY01000005">
    <property type="protein sequence ID" value="PRZ17651.1"/>
    <property type="molecule type" value="Genomic_DNA"/>
</dbReference>
<dbReference type="PANTHER" id="PTHR32309:SF13">
    <property type="entry name" value="FERRIC ENTEROBACTIN TRANSPORT PROTEIN FEPE"/>
    <property type="match status" value="1"/>
</dbReference>
<dbReference type="Proteomes" id="UP000238217">
    <property type="component" value="Unassembled WGS sequence"/>
</dbReference>
<dbReference type="NCBIfam" id="TIGR01007">
    <property type="entry name" value="eps_fam"/>
    <property type="match status" value="1"/>
</dbReference>
<dbReference type="SUPFAM" id="SSF52540">
    <property type="entry name" value="P-loop containing nucleoside triphosphate hydrolases"/>
    <property type="match status" value="1"/>
</dbReference>
<protein>
    <submittedName>
        <fullName evidence="11">Capsular exopolysaccharide synthesis family protein</fullName>
    </submittedName>
</protein>
<sequence>MELHQYVRVLKRGWLTLVLSVLVALAAAAALVALLPVTYEAETRIYVSVDDAESYDLSQRSIYSQELVRSFVELAQSSAVLGPVVEDLDLEETPRELADRISVAAQTGTVILEVTVADDDPEQAAAIATSMTAALDDVVQGLTTSTAGSGNVTLTTVEEPFTPEGPSFPQPVNILGLGLLAGLAIGIVLLALREVLDTKVRSEEDIAELTDQAVLGGVQYDRGLQKGQLIAHTDVGSPLTESFSTLGTNLQFLAVGQCARSFVISSAIEGEGKSSIAVNLAISLRDAGYRVLLVDADLRRPRVAPMLGLEGAVGLTDVLSGRVDLPDVVQLWGPDELEVLPAGTVPPNPIELLGSEAMAELVAALQREYEIIIFDAPPLLPVSDARVLGALCSGVLLVVAVGKVQKPQLKKAIEALRLVDVKLLGLVPTMLPPKAIVGYSSAYRQSVGVEAR</sequence>
<dbReference type="Pfam" id="PF10609">
    <property type="entry name" value="ParA"/>
    <property type="match status" value="1"/>
</dbReference>
<organism evidence="11 12">
    <name type="scientific">Nesterenkonia sandarakina</name>
    <dbReference type="NCBI Taxonomy" id="272918"/>
    <lineage>
        <taxon>Bacteria</taxon>
        <taxon>Bacillati</taxon>
        <taxon>Actinomycetota</taxon>
        <taxon>Actinomycetes</taxon>
        <taxon>Micrococcales</taxon>
        <taxon>Micrococcaceae</taxon>
        <taxon>Nesterenkonia</taxon>
    </lineage>
</organism>
<dbReference type="RefSeq" id="WP_106122531.1">
    <property type="nucleotide sequence ID" value="NZ_PVTY01000005.1"/>
</dbReference>
<dbReference type="GO" id="GO:0005524">
    <property type="term" value="F:ATP binding"/>
    <property type="evidence" value="ECO:0007669"/>
    <property type="project" value="UniProtKB-KW"/>
</dbReference>
<keyword evidence="4 9" id="KW-0812">Transmembrane</keyword>
<accession>A0A2T0YQH3</accession>
<keyword evidence="6" id="KW-0067">ATP-binding</keyword>
<gene>
    <name evidence="11" type="ORF">BCL67_105198</name>
</gene>
<dbReference type="AlphaFoldDB" id="A0A2T0YQH3"/>
<dbReference type="InterPro" id="IPR003856">
    <property type="entry name" value="LPS_length_determ_N"/>
</dbReference>
<feature type="transmembrane region" description="Helical" evidence="9">
    <location>
        <begin position="172"/>
        <end position="192"/>
    </location>
</feature>
<dbReference type="PANTHER" id="PTHR32309">
    <property type="entry name" value="TYROSINE-PROTEIN KINASE"/>
    <property type="match status" value="1"/>
</dbReference>
<dbReference type="OrthoDB" id="9812433at2"/>
<dbReference type="CDD" id="cd05387">
    <property type="entry name" value="BY-kinase"/>
    <property type="match status" value="1"/>
</dbReference>
<keyword evidence="8 9" id="KW-0472">Membrane</keyword>
<dbReference type="InterPro" id="IPR005702">
    <property type="entry name" value="Wzc-like_C"/>
</dbReference>
<dbReference type="InterPro" id="IPR027417">
    <property type="entry name" value="P-loop_NTPase"/>
</dbReference>
<feature type="domain" description="Polysaccharide chain length determinant N-terminal" evidence="10">
    <location>
        <begin position="2"/>
        <end position="88"/>
    </location>
</feature>
<dbReference type="Gene3D" id="3.40.50.300">
    <property type="entry name" value="P-loop containing nucleotide triphosphate hydrolases"/>
    <property type="match status" value="1"/>
</dbReference>
<feature type="transmembrane region" description="Helical" evidence="9">
    <location>
        <begin position="12"/>
        <end position="35"/>
    </location>
</feature>
<comment type="similarity">
    <text evidence="2">Belongs to the CpsC/CapA family.</text>
</comment>
<evidence type="ECO:0000256" key="9">
    <source>
        <dbReference type="SAM" id="Phobius"/>
    </source>
</evidence>
<reference evidence="11 12" key="1">
    <citation type="submission" date="2018-03" db="EMBL/GenBank/DDBJ databases">
        <title>Comparative analysis of microorganisms from saline springs in Andes Mountain Range, Colombia.</title>
        <authorList>
            <person name="Rubin E."/>
        </authorList>
    </citation>
    <scope>NUCLEOTIDE SEQUENCE [LARGE SCALE GENOMIC DNA]</scope>
    <source>
        <strain evidence="11 12">CG 35</strain>
    </source>
</reference>
<keyword evidence="7 9" id="KW-1133">Transmembrane helix</keyword>
<comment type="subcellular location">
    <subcellularLocation>
        <location evidence="1">Cell membrane</location>
        <topology evidence="1">Multi-pass membrane protein</topology>
    </subcellularLocation>
</comment>
<evidence type="ECO:0000256" key="7">
    <source>
        <dbReference type="ARBA" id="ARBA00022989"/>
    </source>
</evidence>
<dbReference type="GO" id="GO:0004713">
    <property type="term" value="F:protein tyrosine kinase activity"/>
    <property type="evidence" value="ECO:0007669"/>
    <property type="project" value="TreeGrafter"/>
</dbReference>
<evidence type="ECO:0000256" key="1">
    <source>
        <dbReference type="ARBA" id="ARBA00004651"/>
    </source>
</evidence>
<evidence type="ECO:0000256" key="3">
    <source>
        <dbReference type="ARBA" id="ARBA00022475"/>
    </source>
</evidence>
<dbReference type="Pfam" id="PF02706">
    <property type="entry name" value="Wzz"/>
    <property type="match status" value="1"/>
</dbReference>
<evidence type="ECO:0000256" key="8">
    <source>
        <dbReference type="ARBA" id="ARBA00023136"/>
    </source>
</evidence>